<dbReference type="PANTHER" id="PTHR35579:SF3">
    <property type="entry name" value="CRISPR SYSTEM CMS ENDORIBONUCLEASE CSM3"/>
    <property type="match status" value="1"/>
</dbReference>
<dbReference type="EMBL" id="DSBT01000016">
    <property type="protein sequence ID" value="HDP76665.1"/>
    <property type="molecule type" value="Genomic_DNA"/>
</dbReference>
<feature type="domain" description="CRISPR type III-associated protein" evidence="2">
    <location>
        <begin position="16"/>
        <end position="208"/>
    </location>
</feature>
<evidence type="ECO:0000256" key="1">
    <source>
        <dbReference type="ARBA" id="ARBA00023118"/>
    </source>
</evidence>
<dbReference type="InterPro" id="IPR013411">
    <property type="entry name" value="CRISPR-assoc_RAMP_Csx7"/>
</dbReference>
<dbReference type="InterPro" id="IPR052216">
    <property type="entry name" value="CRISPR_Csm3_endoribonuclease"/>
</dbReference>
<dbReference type="NCBIfam" id="TIGR02581">
    <property type="entry name" value="cas_cyan_RAMP"/>
    <property type="match status" value="1"/>
</dbReference>
<reference evidence="3" key="1">
    <citation type="journal article" date="2020" name="mSystems">
        <title>Genome- and Community-Level Interaction Insights into Carbon Utilization and Element Cycling Functions of Hydrothermarchaeota in Hydrothermal Sediment.</title>
        <authorList>
            <person name="Zhou Z."/>
            <person name="Liu Y."/>
            <person name="Xu W."/>
            <person name="Pan J."/>
            <person name="Luo Z.H."/>
            <person name="Li M."/>
        </authorList>
    </citation>
    <scope>NUCLEOTIDE SEQUENCE [LARGE SCALE GENOMIC DNA]</scope>
    <source>
        <strain evidence="3">SpSt-1179</strain>
    </source>
</reference>
<comment type="caution">
    <text evidence="3">The sequence shown here is derived from an EMBL/GenBank/DDBJ whole genome shotgun (WGS) entry which is preliminary data.</text>
</comment>
<name>A0A7C1H221_9BACT</name>
<organism evidence="3">
    <name type="scientific">Mesotoga infera</name>
    <dbReference type="NCBI Taxonomy" id="1236046"/>
    <lineage>
        <taxon>Bacteria</taxon>
        <taxon>Thermotogati</taxon>
        <taxon>Thermotogota</taxon>
        <taxon>Thermotogae</taxon>
        <taxon>Kosmotogales</taxon>
        <taxon>Kosmotogaceae</taxon>
        <taxon>Mesotoga</taxon>
    </lineage>
</organism>
<dbReference type="GO" id="GO:0051607">
    <property type="term" value="P:defense response to virus"/>
    <property type="evidence" value="ECO:0007669"/>
    <property type="project" value="UniProtKB-KW"/>
</dbReference>
<evidence type="ECO:0000313" key="3">
    <source>
        <dbReference type="EMBL" id="HDP76665.1"/>
    </source>
</evidence>
<dbReference type="AlphaFoldDB" id="A0A7C1H221"/>
<sequence length="252" mass="27564">MTFFDTFVNRYTLDIEIELVTPLHIGVGNQSISPLDSDNAIMRMPDGNAVIPGASLKGVFRSNLEAILRMSGLYVCDSTNSTCGSTSSNSSNKELYQEIEKSCEVCSLFGSQSISSHIYISDAIRRGNPAESFTSTRDGVMIRRDTENAAGGRKYDFEVVNPGTVFVGEILLENVNDYQVGYVLMILDLMNQGFIRLGGKKSAGLGRVNVTFSIQKIDKKSILEESGAIKLSEQAIDSLRLAARNHMAEVII</sequence>
<dbReference type="PANTHER" id="PTHR35579">
    <property type="entry name" value="CRISPR SYSTEM CMS ENDORIBONUCLEASE CSM3"/>
    <property type="match status" value="1"/>
</dbReference>
<evidence type="ECO:0000259" key="2">
    <source>
        <dbReference type="Pfam" id="PF03787"/>
    </source>
</evidence>
<accession>A0A7C1H221</accession>
<dbReference type="InterPro" id="IPR005537">
    <property type="entry name" value="RAMP_III_fam"/>
</dbReference>
<proteinExistence type="predicted"/>
<dbReference type="Pfam" id="PF03787">
    <property type="entry name" value="RAMPs"/>
    <property type="match status" value="1"/>
</dbReference>
<keyword evidence="1" id="KW-0051">Antiviral defense</keyword>
<protein>
    <submittedName>
        <fullName evidence="3">CRISPR-associated RAMP protein</fullName>
    </submittedName>
</protein>
<dbReference type="Proteomes" id="UP000886198">
    <property type="component" value="Unassembled WGS sequence"/>
</dbReference>
<gene>
    <name evidence="3" type="ORF">ENN47_00470</name>
</gene>